<protein>
    <submittedName>
        <fullName evidence="3">Uncharacterized protein</fullName>
    </submittedName>
</protein>
<evidence type="ECO:0000313" key="4">
    <source>
        <dbReference type="Proteomes" id="UP000467105"/>
    </source>
</evidence>
<gene>
    <name evidence="3" type="ORF">MPRM_49280</name>
</gene>
<evidence type="ECO:0000256" key="2">
    <source>
        <dbReference type="SAM" id="Phobius"/>
    </source>
</evidence>
<proteinExistence type="predicted"/>
<feature type="transmembrane region" description="Helical" evidence="2">
    <location>
        <begin position="39"/>
        <end position="59"/>
    </location>
</feature>
<keyword evidence="2" id="KW-0812">Transmembrane</keyword>
<keyword evidence="4" id="KW-1185">Reference proteome</keyword>
<evidence type="ECO:0000256" key="1">
    <source>
        <dbReference type="SAM" id="MobiDB-lite"/>
    </source>
</evidence>
<keyword evidence="2" id="KW-1133">Transmembrane helix</keyword>
<sequence>MKRLAAVLVSVLGFAFTANGYRALTKRPYGSVFASELPMQSLGVQVTALAAVAGAAGLAPRRAKGRRTADRCARCRPGSRASHRVGRSMEAARARRCDREETWRGTNAADLP</sequence>
<dbReference type="EMBL" id="AP022614">
    <property type="protein sequence ID" value="BBZ47647.1"/>
    <property type="molecule type" value="Genomic_DNA"/>
</dbReference>
<reference evidence="3 4" key="1">
    <citation type="journal article" date="2019" name="Emerg. Microbes Infect.">
        <title>Comprehensive subspecies identification of 175 nontuberculous mycobacteria species based on 7547 genomic profiles.</title>
        <authorList>
            <person name="Matsumoto Y."/>
            <person name="Kinjo T."/>
            <person name="Motooka D."/>
            <person name="Nabeya D."/>
            <person name="Jung N."/>
            <person name="Uechi K."/>
            <person name="Horii T."/>
            <person name="Iida T."/>
            <person name="Fujita J."/>
            <person name="Nakamura S."/>
        </authorList>
    </citation>
    <scope>NUCLEOTIDE SEQUENCE [LARGE SCALE GENOMIC DNA]</scope>
    <source>
        <strain evidence="3 4">JCM 14742</strain>
    </source>
</reference>
<keyword evidence="2" id="KW-0472">Membrane</keyword>
<name>A0A7I7Z272_9MYCO</name>
<evidence type="ECO:0000313" key="3">
    <source>
        <dbReference type="EMBL" id="BBZ47647.1"/>
    </source>
</evidence>
<organism evidence="3 4">
    <name type="scientific">Mycobacterium parmense</name>
    <dbReference type="NCBI Taxonomy" id="185642"/>
    <lineage>
        <taxon>Bacteria</taxon>
        <taxon>Bacillati</taxon>
        <taxon>Actinomycetota</taxon>
        <taxon>Actinomycetes</taxon>
        <taxon>Mycobacteriales</taxon>
        <taxon>Mycobacteriaceae</taxon>
        <taxon>Mycobacterium</taxon>
        <taxon>Mycobacterium simiae complex</taxon>
    </lineage>
</organism>
<feature type="compositionally biased region" description="Basic and acidic residues" evidence="1">
    <location>
        <begin position="90"/>
        <end position="103"/>
    </location>
</feature>
<dbReference type="AlphaFoldDB" id="A0A7I7Z272"/>
<dbReference type="Proteomes" id="UP000467105">
    <property type="component" value="Chromosome"/>
</dbReference>
<feature type="region of interest" description="Disordered" evidence="1">
    <location>
        <begin position="59"/>
        <end position="112"/>
    </location>
</feature>
<accession>A0A7I7Z272</accession>